<protein>
    <submittedName>
        <fullName evidence="1">2674_t:CDS:1</fullName>
    </submittedName>
</protein>
<comment type="caution">
    <text evidence="1">The sequence shown here is derived from an EMBL/GenBank/DDBJ whole genome shotgun (WGS) entry which is preliminary data.</text>
</comment>
<reference evidence="1" key="1">
    <citation type="submission" date="2021-06" db="EMBL/GenBank/DDBJ databases">
        <authorList>
            <person name="Kallberg Y."/>
            <person name="Tangrot J."/>
            <person name="Rosling A."/>
        </authorList>
    </citation>
    <scope>NUCLEOTIDE SEQUENCE</scope>
    <source>
        <strain evidence="1">UK204</strain>
    </source>
</reference>
<organism evidence="1 2">
    <name type="scientific">Funneliformis caledonium</name>
    <dbReference type="NCBI Taxonomy" id="1117310"/>
    <lineage>
        <taxon>Eukaryota</taxon>
        <taxon>Fungi</taxon>
        <taxon>Fungi incertae sedis</taxon>
        <taxon>Mucoromycota</taxon>
        <taxon>Glomeromycotina</taxon>
        <taxon>Glomeromycetes</taxon>
        <taxon>Glomerales</taxon>
        <taxon>Glomeraceae</taxon>
        <taxon>Funneliformis</taxon>
    </lineage>
</organism>
<evidence type="ECO:0000313" key="1">
    <source>
        <dbReference type="EMBL" id="CAG8667855.1"/>
    </source>
</evidence>
<dbReference type="Proteomes" id="UP000789570">
    <property type="component" value="Unassembled WGS sequence"/>
</dbReference>
<proteinExistence type="predicted"/>
<dbReference type="AlphaFoldDB" id="A0A9N9EBV6"/>
<sequence length="151" mass="17340">MSTKRKYKPKNHRLTQYIKVLGKQNNWNNYAEKVDAIINLTDNKNEEITKEKRLRVNSDSEGEISSVQSFALTSTTSSKRCLYPVKTVNDSAENLQQNHIDDDEIIGDENIITSERWENELAEWESINNPGSLKGNLLTEYTHPAIDTRAK</sequence>
<dbReference type="EMBL" id="CAJVPQ010005310">
    <property type="protein sequence ID" value="CAG8667855.1"/>
    <property type="molecule type" value="Genomic_DNA"/>
</dbReference>
<evidence type="ECO:0000313" key="2">
    <source>
        <dbReference type="Proteomes" id="UP000789570"/>
    </source>
</evidence>
<accession>A0A9N9EBV6</accession>
<name>A0A9N9EBV6_9GLOM</name>
<keyword evidence="2" id="KW-1185">Reference proteome</keyword>
<gene>
    <name evidence="1" type="ORF">FCALED_LOCUS11866</name>
</gene>
<dbReference type="OrthoDB" id="2366994at2759"/>